<sequence length="108" mass="11918">MSYVYYKSFIDILKICYSPPPGSPSPGPRLPCLRENDQRDEEGCSEGAEEHRRLPTSHESTVIRPLRPCLSLARHTPAFARPPGGGRSTPHRHTIVSVPKAGCSLLPE</sequence>
<keyword evidence="3" id="KW-1185">Reference proteome</keyword>
<reference evidence="2 3" key="1">
    <citation type="journal article" date="2019" name="Sci. Rep.">
        <title>Orb-weaving spider Araneus ventricosus genome elucidates the spidroin gene catalogue.</title>
        <authorList>
            <person name="Kono N."/>
            <person name="Nakamura H."/>
            <person name="Ohtoshi R."/>
            <person name="Moran D.A.P."/>
            <person name="Shinohara A."/>
            <person name="Yoshida Y."/>
            <person name="Fujiwara M."/>
            <person name="Mori M."/>
            <person name="Tomita M."/>
            <person name="Arakawa K."/>
        </authorList>
    </citation>
    <scope>NUCLEOTIDE SEQUENCE [LARGE SCALE GENOMIC DNA]</scope>
</reference>
<dbReference type="OrthoDB" id="10449674at2759"/>
<feature type="region of interest" description="Disordered" evidence="1">
    <location>
        <begin position="22"/>
        <end position="60"/>
    </location>
</feature>
<protein>
    <submittedName>
        <fullName evidence="2">Uncharacterized protein</fullName>
    </submittedName>
</protein>
<comment type="caution">
    <text evidence="2">The sequence shown here is derived from an EMBL/GenBank/DDBJ whole genome shotgun (WGS) entry which is preliminary data.</text>
</comment>
<proteinExistence type="predicted"/>
<dbReference type="Proteomes" id="UP000499080">
    <property type="component" value="Unassembled WGS sequence"/>
</dbReference>
<organism evidence="2 3">
    <name type="scientific">Araneus ventricosus</name>
    <name type="common">Orbweaver spider</name>
    <name type="synonym">Epeira ventricosa</name>
    <dbReference type="NCBI Taxonomy" id="182803"/>
    <lineage>
        <taxon>Eukaryota</taxon>
        <taxon>Metazoa</taxon>
        <taxon>Ecdysozoa</taxon>
        <taxon>Arthropoda</taxon>
        <taxon>Chelicerata</taxon>
        <taxon>Arachnida</taxon>
        <taxon>Araneae</taxon>
        <taxon>Araneomorphae</taxon>
        <taxon>Entelegynae</taxon>
        <taxon>Araneoidea</taxon>
        <taxon>Araneidae</taxon>
        <taxon>Araneus</taxon>
    </lineage>
</organism>
<evidence type="ECO:0000313" key="3">
    <source>
        <dbReference type="Proteomes" id="UP000499080"/>
    </source>
</evidence>
<evidence type="ECO:0000313" key="2">
    <source>
        <dbReference type="EMBL" id="GBM18774.1"/>
    </source>
</evidence>
<dbReference type="EMBL" id="BGPR01000411">
    <property type="protein sequence ID" value="GBM18774.1"/>
    <property type="molecule type" value="Genomic_DNA"/>
</dbReference>
<evidence type="ECO:0000256" key="1">
    <source>
        <dbReference type="SAM" id="MobiDB-lite"/>
    </source>
</evidence>
<name>A0A4Y2DST6_ARAVE</name>
<dbReference type="AlphaFoldDB" id="A0A4Y2DST6"/>
<gene>
    <name evidence="2" type="ORF">AVEN_30185_1</name>
</gene>
<accession>A0A4Y2DST6</accession>